<keyword evidence="11" id="KW-1185">Reference proteome</keyword>
<evidence type="ECO:0000256" key="5">
    <source>
        <dbReference type="ARBA" id="ARBA00023242"/>
    </source>
</evidence>
<feature type="region of interest" description="Disordered" evidence="8">
    <location>
        <begin position="209"/>
        <end position="308"/>
    </location>
</feature>
<dbReference type="FunFam" id="1.25.40.430:FF:000004">
    <property type="entry name" value="Mitotic spindle checkpoint protein BUBR1"/>
    <property type="match status" value="1"/>
</dbReference>
<name>A0A7I8LDC8_SPIIN</name>
<evidence type="ECO:0000256" key="3">
    <source>
        <dbReference type="ARBA" id="ARBA00022454"/>
    </source>
</evidence>
<dbReference type="GO" id="GO:0004672">
    <property type="term" value="F:protein kinase activity"/>
    <property type="evidence" value="ECO:0007669"/>
    <property type="project" value="TreeGrafter"/>
</dbReference>
<evidence type="ECO:0000256" key="7">
    <source>
        <dbReference type="ARBA" id="ARBA00023328"/>
    </source>
</evidence>
<dbReference type="OrthoDB" id="248495at2759"/>
<gene>
    <name evidence="10" type="ORF">SI8410_14018705</name>
</gene>
<keyword evidence="5" id="KW-0539">Nucleus</keyword>
<keyword evidence="3" id="KW-0158">Chromosome</keyword>
<dbReference type="GO" id="GO:0051754">
    <property type="term" value="P:meiotic sister chromatid cohesion, centromeric"/>
    <property type="evidence" value="ECO:0007669"/>
    <property type="project" value="TreeGrafter"/>
</dbReference>
<evidence type="ECO:0000256" key="4">
    <source>
        <dbReference type="ARBA" id="ARBA00022838"/>
    </source>
</evidence>
<reference evidence="10" key="1">
    <citation type="submission" date="2020-02" db="EMBL/GenBank/DDBJ databases">
        <authorList>
            <person name="Scholz U."/>
            <person name="Mascher M."/>
            <person name="Fiebig A."/>
        </authorList>
    </citation>
    <scope>NUCLEOTIDE SEQUENCE</scope>
</reference>
<comment type="subcellular location">
    <subcellularLocation>
        <location evidence="2">Chromosome</location>
        <location evidence="2">Centromere</location>
        <location evidence="2">Kinetochore</location>
    </subcellularLocation>
    <subcellularLocation>
        <location evidence="1">Nucleus</location>
    </subcellularLocation>
</comment>
<sequence length="395" mass="45183">MEDLLASLDPETEFLASKRQTGNEWELFKENVRPLKRGRKVELLNEALKSQSDNVLRKALIDKRRRLIEAIDEYKGEDPLQPWLECIKWVQESFPAGGEYSGLVVIYEQCVRMFWHDERYKDDLRYLKVWLEYAENCFDAEVIYSFLEANQIGHNHSIYYVSYALHLESRNKMKNADDIFNLGIARNAQPVAKTESVYRKFLARSAQRSKVAEDESMENAGPNRSFGTILTSGDPRRQLTQRTDPHRKKALQRVDPNAHISVYNDDAESHPKQQHRLDAAKSGDLKPWHVLGTQSNRNKENTPLPSKWTSLKIPQKAGANPRPTAPTPRSSCLEIFVDEESADELPASGNSIGAAAAVSSTVQLRRIDNHKLRKESELLKENPLRNFPTSSCLPR</sequence>
<dbReference type="PANTHER" id="PTHR14030:SF19">
    <property type="entry name" value="MITOTIC SPINDLE CHECKPOINT PROTEIN BUBR1"/>
    <property type="match status" value="1"/>
</dbReference>
<keyword evidence="7" id="KW-0137">Centromere</keyword>
<dbReference type="GO" id="GO:0005634">
    <property type="term" value="C:nucleus"/>
    <property type="evidence" value="ECO:0007669"/>
    <property type="project" value="UniProtKB-SubCell"/>
</dbReference>
<dbReference type="PANTHER" id="PTHR14030">
    <property type="entry name" value="MITOTIC CHECKPOINT SERINE/THREONINE-PROTEIN KINASE BUB1"/>
    <property type="match status" value="1"/>
</dbReference>
<keyword evidence="6" id="KW-0131">Cell cycle</keyword>
<dbReference type="GO" id="GO:0000776">
    <property type="term" value="C:kinetochore"/>
    <property type="evidence" value="ECO:0007669"/>
    <property type="project" value="UniProtKB-KW"/>
</dbReference>
<evidence type="ECO:0000256" key="6">
    <source>
        <dbReference type="ARBA" id="ARBA00023306"/>
    </source>
</evidence>
<proteinExistence type="predicted"/>
<evidence type="ECO:0000313" key="11">
    <source>
        <dbReference type="Proteomes" id="UP000663760"/>
    </source>
</evidence>
<feature type="compositionally biased region" description="Basic and acidic residues" evidence="8">
    <location>
        <begin position="267"/>
        <end position="287"/>
    </location>
</feature>
<protein>
    <recommendedName>
        <fullName evidence="9">BUB1 N-terminal domain-containing protein</fullName>
    </recommendedName>
</protein>
<evidence type="ECO:0000256" key="8">
    <source>
        <dbReference type="SAM" id="MobiDB-lite"/>
    </source>
</evidence>
<organism evidence="10 11">
    <name type="scientific">Spirodela intermedia</name>
    <name type="common">Intermediate duckweed</name>
    <dbReference type="NCBI Taxonomy" id="51605"/>
    <lineage>
        <taxon>Eukaryota</taxon>
        <taxon>Viridiplantae</taxon>
        <taxon>Streptophyta</taxon>
        <taxon>Embryophyta</taxon>
        <taxon>Tracheophyta</taxon>
        <taxon>Spermatophyta</taxon>
        <taxon>Magnoliopsida</taxon>
        <taxon>Liliopsida</taxon>
        <taxon>Araceae</taxon>
        <taxon>Lemnoideae</taxon>
        <taxon>Spirodela</taxon>
    </lineage>
</organism>
<accession>A0A7I8LDC8</accession>
<dbReference type="Proteomes" id="UP000663760">
    <property type="component" value="Chromosome 14"/>
</dbReference>
<evidence type="ECO:0000259" key="9">
    <source>
        <dbReference type="PROSITE" id="PS51489"/>
    </source>
</evidence>
<dbReference type="GO" id="GO:0007094">
    <property type="term" value="P:mitotic spindle assembly checkpoint signaling"/>
    <property type="evidence" value="ECO:0007669"/>
    <property type="project" value="InterPro"/>
</dbReference>
<dbReference type="Pfam" id="PF08311">
    <property type="entry name" value="Mad3_BUB1_I"/>
    <property type="match status" value="1"/>
</dbReference>
<dbReference type="Gene3D" id="1.25.40.430">
    <property type="match status" value="1"/>
</dbReference>
<dbReference type="SMART" id="SM00777">
    <property type="entry name" value="Mad3_BUB1_I"/>
    <property type="match status" value="1"/>
</dbReference>
<feature type="compositionally biased region" description="Polar residues" evidence="8">
    <location>
        <begin position="292"/>
        <end position="308"/>
    </location>
</feature>
<keyword evidence="4" id="KW-0995">Kinetochore</keyword>
<dbReference type="InterPro" id="IPR015661">
    <property type="entry name" value="Bub1/Mad3"/>
</dbReference>
<dbReference type="EMBL" id="LR746277">
    <property type="protein sequence ID" value="CAA7408027.1"/>
    <property type="molecule type" value="Genomic_DNA"/>
</dbReference>
<evidence type="ECO:0000256" key="1">
    <source>
        <dbReference type="ARBA" id="ARBA00004123"/>
    </source>
</evidence>
<evidence type="ECO:0000256" key="2">
    <source>
        <dbReference type="ARBA" id="ARBA00004629"/>
    </source>
</evidence>
<evidence type="ECO:0000313" key="10">
    <source>
        <dbReference type="EMBL" id="CAA7408027.1"/>
    </source>
</evidence>
<dbReference type="PROSITE" id="PS51489">
    <property type="entry name" value="BUB1_N"/>
    <property type="match status" value="1"/>
</dbReference>
<dbReference type="AlphaFoldDB" id="A0A7I8LDC8"/>
<feature type="domain" description="BUB1 N-terminal" evidence="9">
    <location>
        <begin position="67"/>
        <end position="226"/>
    </location>
</feature>
<dbReference type="InterPro" id="IPR013212">
    <property type="entry name" value="Mad3/Bub1_I"/>
</dbReference>